<dbReference type="Proteomes" id="UP000182761">
    <property type="component" value="Unassembled WGS sequence"/>
</dbReference>
<dbReference type="EMBL" id="FCOR01000009">
    <property type="protein sequence ID" value="CVK16651.1"/>
    <property type="molecule type" value="Genomic_DNA"/>
</dbReference>
<gene>
    <name evidence="1" type="ORF">Ga0061079_10941</name>
</gene>
<keyword evidence="2" id="KW-1185">Reference proteome</keyword>
<proteinExistence type="predicted"/>
<dbReference type="RefSeq" id="WP_082435423.1">
    <property type="nucleotide sequence ID" value="NZ_FCOR01000009.1"/>
</dbReference>
<dbReference type="AlphaFoldDB" id="A0A0X3AQJ7"/>
<dbReference type="InterPro" id="IPR007391">
    <property type="entry name" value="Vancomycin_resist_VanW"/>
</dbReference>
<evidence type="ECO:0000313" key="2">
    <source>
        <dbReference type="Proteomes" id="UP000182761"/>
    </source>
</evidence>
<organism evidence="1 2">
    <name type="scientific">Apibacter mensalis</name>
    <dbReference type="NCBI Taxonomy" id="1586267"/>
    <lineage>
        <taxon>Bacteria</taxon>
        <taxon>Pseudomonadati</taxon>
        <taxon>Bacteroidota</taxon>
        <taxon>Flavobacteriia</taxon>
        <taxon>Flavobacteriales</taxon>
        <taxon>Weeksellaceae</taxon>
        <taxon>Apibacter</taxon>
    </lineage>
</organism>
<name>A0A0X3AQJ7_9FLAO</name>
<evidence type="ECO:0000313" key="1">
    <source>
        <dbReference type="EMBL" id="CVK16651.1"/>
    </source>
</evidence>
<dbReference type="OrthoDB" id="9797191at2"/>
<protein>
    <submittedName>
        <fullName evidence="1">VanW like protein</fullName>
    </submittedName>
</protein>
<reference evidence="1 2" key="1">
    <citation type="submission" date="2016-01" db="EMBL/GenBank/DDBJ databases">
        <authorList>
            <person name="McClelland M."/>
            <person name="Jain A."/>
            <person name="Saraogi P."/>
            <person name="Mendelson R."/>
            <person name="Westerman R."/>
            <person name="SanMiguel P."/>
            <person name="Csonka L."/>
        </authorList>
    </citation>
    <scope>NUCLEOTIDE SEQUENCE [LARGE SCALE GENOMIC DNA]</scope>
    <source>
        <strain evidence="1 2">R-53146</strain>
    </source>
</reference>
<dbReference type="STRING" id="1586267.GCA_001418685_01514"/>
<accession>A0A0X3AQJ7</accession>
<sequence>MMNIIKKFKNNFTFTDYAKQLKKDLNIYPHQVFLQYKMVNNRIFSVDQSVNQLTWIQNALNDIVIKPKQVFSFWKALEKTNHTLVNQNSYYIYKLYSSIIYHLSLVSGLSIIERHHTDIDLLAEHQRIYPLGADALVLYKCKDLKIKNNFTFPIKLQFEVKNQFLKGYILSTKEIILNEVVFTCRDYKNFKEVLTRINCRTTEVSVYKKKL</sequence>
<dbReference type="Pfam" id="PF04294">
    <property type="entry name" value="VanW"/>
    <property type="match status" value="1"/>
</dbReference>